<proteinExistence type="predicted"/>
<reference evidence="1" key="1">
    <citation type="submission" date="2025-02" db="EMBL/GenBank/DDBJ databases">
        <title>Complete genome sequences of 52 Bacillus and Priestia strains isolated from West-African fermentations and 26 reference strains from the DSMZ collection.</title>
        <authorList>
            <person name="Wiedenbein E.S."/>
            <person name="Canoy T.S."/>
            <person name="Hui Y."/>
            <person name="Parkouda C."/>
            <person name="Dawende C."/>
            <person name="Ametefe E."/>
            <person name="Jespersen L."/>
            <person name="Nielsen D.S."/>
        </authorList>
    </citation>
    <scope>NUCLEOTIDE SEQUENCE</scope>
    <source>
        <strain evidence="1">PRO56</strain>
    </source>
</reference>
<dbReference type="Proteomes" id="UP001214898">
    <property type="component" value="Chromosome"/>
</dbReference>
<evidence type="ECO:0000313" key="2">
    <source>
        <dbReference type="Proteomes" id="UP001214898"/>
    </source>
</evidence>
<name>A0AAX3RPY1_BACIU</name>
<protein>
    <submittedName>
        <fullName evidence="1">Uncharacterized protein</fullName>
    </submittedName>
</protein>
<gene>
    <name evidence="1" type="ORF">P5633_03780</name>
</gene>
<organism evidence="1 2">
    <name type="scientific">Bacillus subtilis</name>
    <dbReference type="NCBI Taxonomy" id="1423"/>
    <lineage>
        <taxon>Bacteria</taxon>
        <taxon>Bacillati</taxon>
        <taxon>Bacillota</taxon>
        <taxon>Bacilli</taxon>
        <taxon>Bacillales</taxon>
        <taxon>Bacillaceae</taxon>
        <taxon>Bacillus</taxon>
    </lineage>
</organism>
<accession>A0AAX3RPY1</accession>
<dbReference type="AlphaFoldDB" id="A0AAX3RPY1"/>
<dbReference type="RefSeq" id="WP_014481422.1">
    <property type="nucleotide sequence ID" value="NZ_BAABSX010000054.1"/>
</dbReference>
<dbReference type="EMBL" id="CP120576">
    <property type="protein sequence ID" value="WEY85347.1"/>
    <property type="molecule type" value="Genomic_DNA"/>
</dbReference>
<sequence>MLKKQKLKKVCSRQLDVLPHISIQKFRQPDSESFVFYLTAERPEDKSIEDVFCLLLEREEYAEASREWNRAAIEKTRDAVLTNILEPVIEHGIFSKIDGASALQRIHTYENNGIQIDESLFMDESRHVVIYDDWNLFMVFGYEGTTAYLYTWFTTA</sequence>
<evidence type="ECO:0000313" key="1">
    <source>
        <dbReference type="EMBL" id="WEY85347.1"/>
    </source>
</evidence>